<name>A0A6A6TA02_9PLEO</name>
<keyword evidence="2" id="KW-1185">Reference proteome</keyword>
<dbReference type="AlphaFoldDB" id="A0A6A6TA02"/>
<proteinExistence type="predicted"/>
<accession>A0A6A6TA02</accession>
<protein>
    <submittedName>
        <fullName evidence="1">Uncharacterized protein</fullName>
    </submittedName>
</protein>
<sequence length="247" mass="28139">MKTANTKKRGISVVHGEQACTKCDQAASVRCIFCPDGCLSLHDEKDAGPYPIRFLIIPSTSEICEECSKRYHPWKWHNLAGSDEAKLAVVRSKIDGLRPKGKDAFLCAATDYKYWGEPWFSKVGSRIYDTMSAGYGYTRCPPVRTQGQICLKCNGGWRNANSSGEKIFVSENGLPYRPCFLKNEKVKLCSPLRSKGFKPSPECDNLAKDWTMPCADCIAYYWPDKKYAEYFNDKDRYRHSVWRSYDS</sequence>
<gene>
    <name evidence="1" type="ORF">K491DRAFT_369323</name>
</gene>
<organism evidence="1 2">
    <name type="scientific">Lophiostoma macrostomum CBS 122681</name>
    <dbReference type="NCBI Taxonomy" id="1314788"/>
    <lineage>
        <taxon>Eukaryota</taxon>
        <taxon>Fungi</taxon>
        <taxon>Dikarya</taxon>
        <taxon>Ascomycota</taxon>
        <taxon>Pezizomycotina</taxon>
        <taxon>Dothideomycetes</taxon>
        <taxon>Pleosporomycetidae</taxon>
        <taxon>Pleosporales</taxon>
        <taxon>Lophiostomataceae</taxon>
        <taxon>Lophiostoma</taxon>
    </lineage>
</organism>
<evidence type="ECO:0000313" key="1">
    <source>
        <dbReference type="EMBL" id="KAF2656610.1"/>
    </source>
</evidence>
<reference evidence="1" key="1">
    <citation type="journal article" date="2020" name="Stud. Mycol.">
        <title>101 Dothideomycetes genomes: a test case for predicting lifestyles and emergence of pathogens.</title>
        <authorList>
            <person name="Haridas S."/>
            <person name="Albert R."/>
            <person name="Binder M."/>
            <person name="Bloem J."/>
            <person name="Labutti K."/>
            <person name="Salamov A."/>
            <person name="Andreopoulos B."/>
            <person name="Baker S."/>
            <person name="Barry K."/>
            <person name="Bills G."/>
            <person name="Bluhm B."/>
            <person name="Cannon C."/>
            <person name="Castanera R."/>
            <person name="Culley D."/>
            <person name="Daum C."/>
            <person name="Ezra D."/>
            <person name="Gonzalez J."/>
            <person name="Henrissat B."/>
            <person name="Kuo A."/>
            <person name="Liang C."/>
            <person name="Lipzen A."/>
            <person name="Lutzoni F."/>
            <person name="Magnuson J."/>
            <person name="Mondo S."/>
            <person name="Nolan M."/>
            <person name="Ohm R."/>
            <person name="Pangilinan J."/>
            <person name="Park H.-J."/>
            <person name="Ramirez L."/>
            <person name="Alfaro M."/>
            <person name="Sun H."/>
            <person name="Tritt A."/>
            <person name="Yoshinaga Y."/>
            <person name="Zwiers L.-H."/>
            <person name="Turgeon B."/>
            <person name="Goodwin S."/>
            <person name="Spatafora J."/>
            <person name="Crous P."/>
            <person name="Grigoriev I."/>
        </authorList>
    </citation>
    <scope>NUCLEOTIDE SEQUENCE</scope>
    <source>
        <strain evidence="1">CBS 122681</strain>
    </source>
</reference>
<evidence type="ECO:0000313" key="2">
    <source>
        <dbReference type="Proteomes" id="UP000799324"/>
    </source>
</evidence>
<dbReference type="Proteomes" id="UP000799324">
    <property type="component" value="Unassembled WGS sequence"/>
</dbReference>
<dbReference type="EMBL" id="MU004334">
    <property type="protein sequence ID" value="KAF2656610.1"/>
    <property type="molecule type" value="Genomic_DNA"/>
</dbReference>